<keyword evidence="4" id="KW-1003">Cell membrane</keyword>
<protein>
    <recommendedName>
        <fullName evidence="3">histidine kinase</fullName>
        <ecNumber evidence="3">2.7.13.3</ecNumber>
    </recommendedName>
</protein>
<dbReference type="SMART" id="SM00387">
    <property type="entry name" value="HATPase_c"/>
    <property type="match status" value="1"/>
</dbReference>
<dbReference type="GO" id="GO:0004721">
    <property type="term" value="F:phosphoprotein phosphatase activity"/>
    <property type="evidence" value="ECO:0007669"/>
    <property type="project" value="TreeGrafter"/>
</dbReference>
<organism evidence="14 15">
    <name type="scientific">Candidatus Avoscillospira avicola</name>
    <dbReference type="NCBI Taxonomy" id="2840706"/>
    <lineage>
        <taxon>Bacteria</taxon>
        <taxon>Bacillati</taxon>
        <taxon>Bacillota</taxon>
        <taxon>Clostridia</taxon>
        <taxon>Eubacteriales</taxon>
        <taxon>Oscillospiraceae</taxon>
        <taxon>Oscillospiraceae incertae sedis</taxon>
        <taxon>Candidatus Avoscillospira</taxon>
    </lineage>
</organism>
<dbReference type="GO" id="GO:0000155">
    <property type="term" value="F:phosphorelay sensor kinase activity"/>
    <property type="evidence" value="ECO:0007669"/>
    <property type="project" value="InterPro"/>
</dbReference>
<dbReference type="FunFam" id="1.10.287.130:FF:000008">
    <property type="entry name" value="Two-component sensor histidine kinase"/>
    <property type="match status" value="1"/>
</dbReference>
<reference evidence="14" key="1">
    <citation type="submission" date="2020-10" db="EMBL/GenBank/DDBJ databases">
        <authorList>
            <person name="Gilroy R."/>
        </authorList>
    </citation>
    <scope>NUCLEOTIDE SEQUENCE</scope>
    <source>
        <strain evidence="14">ChiBcec15-4380</strain>
    </source>
</reference>
<accession>A0A9D1DIA5</accession>
<gene>
    <name evidence="14" type="ORF">IAA53_07900</name>
</gene>
<dbReference type="InterPro" id="IPR003661">
    <property type="entry name" value="HisK_dim/P_dom"/>
</dbReference>
<comment type="catalytic activity">
    <reaction evidence="1">
        <text>ATP + protein L-histidine = ADP + protein N-phospho-L-histidine.</text>
        <dbReference type="EC" id="2.7.13.3"/>
    </reaction>
</comment>
<dbReference type="SUPFAM" id="SSF47384">
    <property type="entry name" value="Homodimeric domain of signal transducing histidine kinase"/>
    <property type="match status" value="1"/>
</dbReference>
<dbReference type="GO" id="GO:0005524">
    <property type="term" value="F:ATP binding"/>
    <property type="evidence" value="ECO:0007669"/>
    <property type="project" value="UniProtKB-KW"/>
</dbReference>
<evidence type="ECO:0000256" key="3">
    <source>
        <dbReference type="ARBA" id="ARBA00012438"/>
    </source>
</evidence>
<dbReference type="AlphaFoldDB" id="A0A9D1DIA5"/>
<dbReference type="PROSITE" id="PS50109">
    <property type="entry name" value="HIS_KIN"/>
    <property type="match status" value="1"/>
</dbReference>
<comment type="caution">
    <text evidence="14">The sequence shown here is derived from an EMBL/GenBank/DDBJ whole genome shotgun (WGS) entry which is preliminary data.</text>
</comment>
<keyword evidence="8" id="KW-0418">Kinase</keyword>
<dbReference type="InterPro" id="IPR050351">
    <property type="entry name" value="BphY/WalK/GraS-like"/>
</dbReference>
<evidence type="ECO:0000256" key="11">
    <source>
        <dbReference type="ARBA" id="ARBA00023136"/>
    </source>
</evidence>
<dbReference type="InterPro" id="IPR005467">
    <property type="entry name" value="His_kinase_dom"/>
</dbReference>
<evidence type="ECO:0000313" key="14">
    <source>
        <dbReference type="EMBL" id="HIR51194.1"/>
    </source>
</evidence>
<evidence type="ECO:0000256" key="6">
    <source>
        <dbReference type="ARBA" id="ARBA00022679"/>
    </source>
</evidence>
<evidence type="ECO:0000256" key="10">
    <source>
        <dbReference type="ARBA" id="ARBA00023012"/>
    </source>
</evidence>
<evidence type="ECO:0000256" key="5">
    <source>
        <dbReference type="ARBA" id="ARBA00022553"/>
    </source>
</evidence>
<evidence type="ECO:0000256" key="12">
    <source>
        <dbReference type="SAM" id="Phobius"/>
    </source>
</evidence>
<evidence type="ECO:0000259" key="13">
    <source>
        <dbReference type="PROSITE" id="PS50109"/>
    </source>
</evidence>
<evidence type="ECO:0000256" key="2">
    <source>
        <dbReference type="ARBA" id="ARBA00004236"/>
    </source>
</evidence>
<dbReference type="CDD" id="cd00075">
    <property type="entry name" value="HATPase"/>
    <property type="match status" value="1"/>
</dbReference>
<dbReference type="EMBL" id="DVHE01000058">
    <property type="protein sequence ID" value="HIR51194.1"/>
    <property type="molecule type" value="Genomic_DNA"/>
</dbReference>
<dbReference type="Pfam" id="PF00512">
    <property type="entry name" value="HisKA"/>
    <property type="match status" value="1"/>
</dbReference>
<proteinExistence type="predicted"/>
<dbReference type="SMART" id="SM00388">
    <property type="entry name" value="HisKA"/>
    <property type="match status" value="1"/>
</dbReference>
<dbReference type="GO" id="GO:0016036">
    <property type="term" value="P:cellular response to phosphate starvation"/>
    <property type="evidence" value="ECO:0007669"/>
    <property type="project" value="TreeGrafter"/>
</dbReference>
<reference evidence="14" key="2">
    <citation type="journal article" date="2021" name="PeerJ">
        <title>Extensive microbial diversity within the chicken gut microbiome revealed by metagenomics and culture.</title>
        <authorList>
            <person name="Gilroy R."/>
            <person name="Ravi A."/>
            <person name="Getino M."/>
            <person name="Pursley I."/>
            <person name="Horton D.L."/>
            <person name="Alikhan N.F."/>
            <person name="Baker D."/>
            <person name="Gharbi K."/>
            <person name="Hall N."/>
            <person name="Watson M."/>
            <person name="Adriaenssens E.M."/>
            <person name="Foster-Nyarko E."/>
            <person name="Jarju S."/>
            <person name="Secka A."/>
            <person name="Antonio M."/>
            <person name="Oren A."/>
            <person name="Chaudhuri R.R."/>
            <person name="La Ragione R."/>
            <person name="Hildebrand F."/>
            <person name="Pallen M.J."/>
        </authorList>
    </citation>
    <scope>NUCLEOTIDE SEQUENCE</scope>
    <source>
        <strain evidence="14">ChiBcec15-4380</strain>
    </source>
</reference>
<dbReference type="PANTHER" id="PTHR45453">
    <property type="entry name" value="PHOSPHATE REGULON SENSOR PROTEIN PHOR"/>
    <property type="match status" value="1"/>
</dbReference>
<sequence length="423" mass="46714">MKQRLFKSFFLSAMAVFLICITVFAALLYVNMNDVTRQTLDVQAQLAAQTVETGGLAALEQLSLEDCRIRWLSPEGEVLYDSAPQLHTAATQQVPLADGSALEVSNVGYTLFQLLLQSFTPLLFVAALAAVLSALLATRAAKALTEPLNRIDFIHPDERDVDEELKPLVRRLAEQNRQILSQMEDLGREHDRQDRLRREFTANVSHELKTPLTSINGFAELIRDGLVRPEDVQRFAGKICDEARRLMDLVGDILRLSRLEERGRDLAMEPLSLREEARLVKEQLTGLALRRGVTVTLAGSEGQIVASKKIVAEILHNLTDNAIQYNRPGGSVTITVSESRDTATVAVQDTGIGIPKEELPRIFERFYRVDKSHSRELGGTGLGLSIVKHGAVCLGAQLRVESDLGVGTTITVQFPRAGKEQSP</sequence>
<dbReference type="PANTHER" id="PTHR45453:SF1">
    <property type="entry name" value="PHOSPHATE REGULON SENSOR PROTEIN PHOR"/>
    <property type="match status" value="1"/>
</dbReference>
<dbReference type="InterPro" id="IPR036890">
    <property type="entry name" value="HATPase_C_sf"/>
</dbReference>
<dbReference type="Gene3D" id="3.30.565.10">
    <property type="entry name" value="Histidine kinase-like ATPase, C-terminal domain"/>
    <property type="match status" value="1"/>
</dbReference>
<dbReference type="InterPro" id="IPR004358">
    <property type="entry name" value="Sig_transdc_His_kin-like_C"/>
</dbReference>
<dbReference type="Pfam" id="PF02518">
    <property type="entry name" value="HATPase_c"/>
    <property type="match status" value="1"/>
</dbReference>
<dbReference type="SUPFAM" id="SSF55874">
    <property type="entry name" value="ATPase domain of HSP90 chaperone/DNA topoisomerase II/histidine kinase"/>
    <property type="match status" value="1"/>
</dbReference>
<keyword evidence="12" id="KW-0812">Transmembrane</keyword>
<feature type="transmembrane region" description="Helical" evidence="12">
    <location>
        <begin position="114"/>
        <end position="137"/>
    </location>
</feature>
<feature type="transmembrane region" description="Helical" evidence="12">
    <location>
        <begin position="9"/>
        <end position="30"/>
    </location>
</feature>
<dbReference type="PRINTS" id="PR00344">
    <property type="entry name" value="BCTRLSENSOR"/>
</dbReference>
<dbReference type="EC" id="2.7.13.3" evidence="3"/>
<dbReference type="InterPro" id="IPR036097">
    <property type="entry name" value="HisK_dim/P_sf"/>
</dbReference>
<dbReference type="InterPro" id="IPR003594">
    <property type="entry name" value="HATPase_dom"/>
</dbReference>
<name>A0A9D1DIA5_9FIRM</name>
<keyword evidence="11 12" id="KW-0472">Membrane</keyword>
<evidence type="ECO:0000256" key="4">
    <source>
        <dbReference type="ARBA" id="ARBA00022475"/>
    </source>
</evidence>
<dbReference type="Proteomes" id="UP000824239">
    <property type="component" value="Unassembled WGS sequence"/>
</dbReference>
<evidence type="ECO:0000256" key="8">
    <source>
        <dbReference type="ARBA" id="ARBA00022777"/>
    </source>
</evidence>
<keyword evidence="5" id="KW-0597">Phosphoprotein</keyword>
<keyword evidence="12" id="KW-1133">Transmembrane helix</keyword>
<comment type="subcellular location">
    <subcellularLocation>
        <location evidence="2">Cell membrane</location>
    </subcellularLocation>
</comment>
<keyword evidence="6" id="KW-0808">Transferase</keyword>
<keyword evidence="10" id="KW-0902">Two-component regulatory system</keyword>
<dbReference type="GO" id="GO:0005886">
    <property type="term" value="C:plasma membrane"/>
    <property type="evidence" value="ECO:0007669"/>
    <property type="project" value="UniProtKB-SubCell"/>
</dbReference>
<evidence type="ECO:0000256" key="7">
    <source>
        <dbReference type="ARBA" id="ARBA00022741"/>
    </source>
</evidence>
<evidence type="ECO:0000256" key="1">
    <source>
        <dbReference type="ARBA" id="ARBA00000085"/>
    </source>
</evidence>
<evidence type="ECO:0000313" key="15">
    <source>
        <dbReference type="Proteomes" id="UP000824239"/>
    </source>
</evidence>
<dbReference type="FunFam" id="3.30.565.10:FF:000006">
    <property type="entry name" value="Sensor histidine kinase WalK"/>
    <property type="match status" value="1"/>
</dbReference>
<feature type="domain" description="Histidine kinase" evidence="13">
    <location>
        <begin position="203"/>
        <end position="418"/>
    </location>
</feature>
<dbReference type="CDD" id="cd00082">
    <property type="entry name" value="HisKA"/>
    <property type="match status" value="1"/>
</dbReference>
<keyword evidence="7" id="KW-0547">Nucleotide-binding</keyword>
<keyword evidence="9 14" id="KW-0067">ATP-binding</keyword>
<evidence type="ECO:0000256" key="9">
    <source>
        <dbReference type="ARBA" id="ARBA00022840"/>
    </source>
</evidence>
<dbReference type="Gene3D" id="1.10.287.130">
    <property type="match status" value="1"/>
</dbReference>